<dbReference type="STRING" id="500610.SAMN02799615_04307"/>
<evidence type="ECO:0000313" key="1">
    <source>
        <dbReference type="EMBL" id="SFF59368.1"/>
    </source>
</evidence>
<evidence type="ECO:0008006" key="3">
    <source>
        <dbReference type="Google" id="ProtNLM"/>
    </source>
</evidence>
<proteinExistence type="predicted"/>
<dbReference type="AlphaFoldDB" id="A0A1I2JZB4"/>
<dbReference type="Proteomes" id="UP000199477">
    <property type="component" value="Unassembled WGS sequence"/>
</dbReference>
<sequence length="365" mass="38986">MATDIATTIIPAASPSDATLAAAEVASSRLRHWLLQGPAQLRNGMHAGGVAGSFEQGQPSYVYAEITGYYLLWLRGLGHYAAPATVAEAAARGIAWVRREFHADAIPATRIHLAGAHADWRNEAVFFFDLAMVLRGLAAHAAQHPVADLIANLAGKLAQFVRDDTLDAVRPRADGAALPSRWSTQPGPFLLKATTAIESTHADQALSAACARQLRHSLQTAQPTAPDLLHPTLYFAEGLARCGRAGHIAARRILTGCLAHMRHDGALPEHATASHSKHRNDVAAQALRLGLLLRQLDGHTDGDASLERLAQGLIARVDAWGQIGLDADHGSATANTWTAMFAEQALRWYAGRDGDAGMIRPELLV</sequence>
<reference evidence="2" key="1">
    <citation type="submission" date="2016-10" db="EMBL/GenBank/DDBJ databases">
        <authorList>
            <person name="Varghese N."/>
            <person name="Submissions S."/>
        </authorList>
    </citation>
    <scope>NUCLEOTIDE SEQUENCE [LARGE SCALE GENOMIC DNA]</scope>
    <source>
        <strain evidence="2">UNC178MFTsu3.1</strain>
    </source>
</reference>
<dbReference type="RefSeq" id="WP_143096575.1">
    <property type="nucleotide sequence ID" value="NZ_FONH01000035.1"/>
</dbReference>
<organism evidence="1 2">
    <name type="scientific">Dyella marensis</name>
    <dbReference type="NCBI Taxonomy" id="500610"/>
    <lineage>
        <taxon>Bacteria</taxon>
        <taxon>Pseudomonadati</taxon>
        <taxon>Pseudomonadota</taxon>
        <taxon>Gammaproteobacteria</taxon>
        <taxon>Lysobacterales</taxon>
        <taxon>Rhodanobacteraceae</taxon>
        <taxon>Dyella</taxon>
    </lineage>
</organism>
<gene>
    <name evidence="1" type="ORF">SAMN02799615_04307</name>
</gene>
<name>A0A1I2JZB4_9GAMM</name>
<protein>
    <recommendedName>
        <fullName evidence="3">Mannose-6-phosphate isomerase</fullName>
    </recommendedName>
</protein>
<accession>A0A1I2JZB4</accession>
<keyword evidence="2" id="KW-1185">Reference proteome</keyword>
<dbReference type="EMBL" id="FONH01000035">
    <property type="protein sequence ID" value="SFF59368.1"/>
    <property type="molecule type" value="Genomic_DNA"/>
</dbReference>
<evidence type="ECO:0000313" key="2">
    <source>
        <dbReference type="Proteomes" id="UP000199477"/>
    </source>
</evidence>